<comment type="caution">
    <text evidence="1">The sequence shown here is derived from an EMBL/GenBank/DDBJ whole genome shotgun (WGS) entry which is preliminary data.</text>
</comment>
<keyword evidence="2" id="KW-1185">Reference proteome</keyword>
<reference evidence="2" key="1">
    <citation type="journal article" date="2014" name="Genome Announc.">
        <title>Draft genome sequence of Colletotrichum sublineola, a destructive pathogen of cultivated sorghum.</title>
        <authorList>
            <person name="Baroncelli R."/>
            <person name="Sanz-Martin J.M."/>
            <person name="Rech G.E."/>
            <person name="Sukno S.A."/>
            <person name="Thon M.R."/>
        </authorList>
    </citation>
    <scope>NUCLEOTIDE SEQUENCE [LARGE SCALE GENOMIC DNA]</scope>
    <source>
        <strain evidence="2">TX430BB</strain>
    </source>
</reference>
<dbReference type="EMBL" id="JMSE01000837">
    <property type="protein sequence ID" value="KDN67170.1"/>
    <property type="molecule type" value="Genomic_DNA"/>
</dbReference>
<dbReference type="eggNOG" id="ENOG502REJC">
    <property type="taxonomic scope" value="Eukaryota"/>
</dbReference>
<dbReference type="Proteomes" id="UP000027238">
    <property type="component" value="Unassembled WGS sequence"/>
</dbReference>
<proteinExistence type="predicted"/>
<name>A0A066XMH9_COLSU</name>
<dbReference type="OMA" id="DESVWAW"/>
<gene>
    <name evidence="1" type="ORF">CSUB01_04022</name>
</gene>
<organism evidence="1 2">
    <name type="scientific">Colletotrichum sublineola</name>
    <name type="common">Sorghum anthracnose fungus</name>
    <dbReference type="NCBI Taxonomy" id="1173701"/>
    <lineage>
        <taxon>Eukaryota</taxon>
        <taxon>Fungi</taxon>
        <taxon>Dikarya</taxon>
        <taxon>Ascomycota</taxon>
        <taxon>Pezizomycotina</taxon>
        <taxon>Sordariomycetes</taxon>
        <taxon>Hypocreomycetidae</taxon>
        <taxon>Glomerellales</taxon>
        <taxon>Glomerellaceae</taxon>
        <taxon>Colletotrichum</taxon>
        <taxon>Colletotrichum graminicola species complex</taxon>
    </lineage>
</organism>
<dbReference type="HOGENOM" id="CLU_1916911_0_0_1"/>
<protein>
    <submittedName>
        <fullName evidence="1">Uncharacterized protein</fullName>
    </submittedName>
</protein>
<evidence type="ECO:0000313" key="1">
    <source>
        <dbReference type="EMBL" id="KDN67170.1"/>
    </source>
</evidence>
<sequence>MLDAELFCQKNWGGPSYTMSDWDDESVWAWGTRAIVNFGMASLTSMNSVLSEDTPANDTCSDASHFTNDVAKRGLGDNECSDPSSVQSIERVATCEITNGGLFVVVGSSTEDLSSAENGRSLSSC</sequence>
<dbReference type="OrthoDB" id="4837930at2759"/>
<dbReference type="AlphaFoldDB" id="A0A066XMH9"/>
<accession>A0A066XMH9</accession>
<evidence type="ECO:0000313" key="2">
    <source>
        <dbReference type="Proteomes" id="UP000027238"/>
    </source>
</evidence>